<dbReference type="AlphaFoldDB" id="A0A078AVK4"/>
<keyword evidence="4" id="KW-1185">Reference proteome</keyword>
<feature type="compositionally biased region" description="Basic and acidic residues" evidence="2">
    <location>
        <begin position="180"/>
        <end position="191"/>
    </location>
</feature>
<proteinExistence type="inferred from homology"/>
<dbReference type="EMBL" id="CCKQ01014456">
    <property type="protein sequence ID" value="CDW86219.1"/>
    <property type="molecule type" value="Genomic_DNA"/>
</dbReference>
<feature type="region of interest" description="Disordered" evidence="2">
    <location>
        <begin position="123"/>
        <end position="191"/>
    </location>
</feature>
<feature type="compositionally biased region" description="Polar residues" evidence="2">
    <location>
        <begin position="139"/>
        <end position="153"/>
    </location>
</feature>
<dbReference type="Pfam" id="PF13879">
    <property type="entry name" value="Hmw_CFAP97"/>
    <property type="match status" value="1"/>
</dbReference>
<gene>
    <name evidence="3" type="primary">Contig13388.g14286</name>
    <name evidence="3" type="ORF">STYLEM_15310</name>
</gene>
<evidence type="ECO:0000313" key="4">
    <source>
        <dbReference type="Proteomes" id="UP000039865"/>
    </source>
</evidence>
<accession>A0A078AVK4</accession>
<evidence type="ECO:0000256" key="1">
    <source>
        <dbReference type="ARBA" id="ARBA00008315"/>
    </source>
</evidence>
<dbReference type="InterPro" id="IPR029488">
    <property type="entry name" value="Hmw/CFAP97"/>
</dbReference>
<dbReference type="OMA" id="NEGDALQ"/>
<evidence type="ECO:0000256" key="2">
    <source>
        <dbReference type="SAM" id="MobiDB-lite"/>
    </source>
</evidence>
<dbReference type="OrthoDB" id="325711at2759"/>
<feature type="compositionally biased region" description="Basic residues" evidence="2">
    <location>
        <begin position="123"/>
        <end position="134"/>
    </location>
</feature>
<name>A0A078AVK4_STYLE</name>
<dbReference type="InParanoid" id="A0A078AVK4"/>
<sequence>MTKGLSLGTEVEEELKRRKEEKKKTNDFLTQERNLEINRDNQVLLNKLVEISAGKWSHIKKEKQAGAQLVGPKSLNLGFRKKETERIEKENHAFAKRLFDKQAILSKKRLDTEYKNHLQYKKQIQKLKKKKGDKKRMTMGSSGDIQVQQQVRSKSVDNANEEQEEDNDEENGEENNEGDALQKVEEEKQQE</sequence>
<dbReference type="PANTHER" id="PTHR23035:SF2">
    <property type="entry name" value="KIAA1430 HOMOLOGUE"/>
    <property type="match status" value="1"/>
</dbReference>
<comment type="similarity">
    <text evidence="1">Belongs to the CFAP97 family.</text>
</comment>
<feature type="region of interest" description="Disordered" evidence="2">
    <location>
        <begin position="1"/>
        <end position="25"/>
    </location>
</feature>
<reference evidence="3 4" key="1">
    <citation type="submission" date="2014-06" db="EMBL/GenBank/DDBJ databases">
        <authorList>
            <person name="Swart Estienne"/>
        </authorList>
    </citation>
    <scope>NUCLEOTIDE SEQUENCE [LARGE SCALE GENOMIC DNA]</scope>
    <source>
        <strain evidence="3 4">130c</strain>
    </source>
</reference>
<dbReference type="InterPro" id="IPR038791">
    <property type="entry name" value="Cfap97/Hemingway"/>
</dbReference>
<feature type="compositionally biased region" description="Acidic residues" evidence="2">
    <location>
        <begin position="159"/>
        <end position="177"/>
    </location>
</feature>
<dbReference type="Proteomes" id="UP000039865">
    <property type="component" value="Unassembled WGS sequence"/>
</dbReference>
<feature type="compositionally biased region" description="Basic and acidic residues" evidence="2">
    <location>
        <begin position="14"/>
        <end position="25"/>
    </location>
</feature>
<protein>
    <submittedName>
        <fullName evidence="3">Uncharacterized protein</fullName>
    </submittedName>
</protein>
<dbReference type="PANTHER" id="PTHR23035">
    <property type="entry name" value="CILIA- AND FLAGELLA-ASSOCIATED PROTEIN 97-RELATED"/>
    <property type="match status" value="1"/>
</dbReference>
<evidence type="ECO:0000313" key="3">
    <source>
        <dbReference type="EMBL" id="CDW86219.1"/>
    </source>
</evidence>
<organism evidence="3 4">
    <name type="scientific">Stylonychia lemnae</name>
    <name type="common">Ciliate</name>
    <dbReference type="NCBI Taxonomy" id="5949"/>
    <lineage>
        <taxon>Eukaryota</taxon>
        <taxon>Sar</taxon>
        <taxon>Alveolata</taxon>
        <taxon>Ciliophora</taxon>
        <taxon>Intramacronucleata</taxon>
        <taxon>Spirotrichea</taxon>
        <taxon>Stichotrichia</taxon>
        <taxon>Sporadotrichida</taxon>
        <taxon>Oxytrichidae</taxon>
        <taxon>Stylonychinae</taxon>
        <taxon>Stylonychia</taxon>
    </lineage>
</organism>